<evidence type="ECO:0000313" key="3">
    <source>
        <dbReference type="Proteomes" id="UP000253664"/>
    </source>
</evidence>
<keyword evidence="3" id="KW-1185">Reference proteome</keyword>
<dbReference type="OrthoDB" id="3437375at2759"/>
<reference evidence="2 3" key="1">
    <citation type="journal article" date="2015" name="BMC Genomics">
        <title>Insights from the genome of Ophiocordyceps polyrhachis-furcata to pathogenicity and host specificity in insect fungi.</title>
        <authorList>
            <person name="Wichadakul D."/>
            <person name="Kobmoo N."/>
            <person name="Ingsriswang S."/>
            <person name="Tangphatsornruang S."/>
            <person name="Chantasingh D."/>
            <person name="Luangsa-ard J.J."/>
            <person name="Eurwilaichitr L."/>
        </authorList>
    </citation>
    <scope>NUCLEOTIDE SEQUENCE [LARGE SCALE GENOMIC DNA]</scope>
    <source>
        <strain evidence="2 3">BCC 54312</strain>
    </source>
</reference>
<organism evidence="2 3">
    <name type="scientific">Ophiocordyceps polyrhachis-furcata BCC 54312</name>
    <dbReference type="NCBI Taxonomy" id="1330021"/>
    <lineage>
        <taxon>Eukaryota</taxon>
        <taxon>Fungi</taxon>
        <taxon>Dikarya</taxon>
        <taxon>Ascomycota</taxon>
        <taxon>Pezizomycotina</taxon>
        <taxon>Sordariomycetes</taxon>
        <taxon>Hypocreomycetidae</taxon>
        <taxon>Hypocreales</taxon>
        <taxon>Ophiocordycipitaceae</taxon>
        <taxon>Ophiocordyceps</taxon>
    </lineage>
</organism>
<dbReference type="Proteomes" id="UP000253664">
    <property type="component" value="Unassembled WGS sequence"/>
</dbReference>
<name>A0A367LPR6_9HYPO</name>
<feature type="chain" id="PRO_5016826077" description="Flavodoxin-like domain-containing protein" evidence="1">
    <location>
        <begin position="20"/>
        <end position="163"/>
    </location>
</feature>
<dbReference type="AlphaFoldDB" id="A0A367LPR6"/>
<protein>
    <recommendedName>
        <fullName evidence="4">Flavodoxin-like domain-containing protein</fullName>
    </recommendedName>
</protein>
<gene>
    <name evidence="2" type="ORF">L249_2299</name>
</gene>
<comment type="caution">
    <text evidence="2">The sequence shown here is derived from an EMBL/GenBank/DDBJ whole genome shotgun (WGS) entry which is preliminary data.</text>
</comment>
<evidence type="ECO:0000313" key="2">
    <source>
        <dbReference type="EMBL" id="RCI16433.1"/>
    </source>
</evidence>
<dbReference type="EMBL" id="LKCN02000001">
    <property type="protein sequence ID" value="RCI16433.1"/>
    <property type="molecule type" value="Genomic_DNA"/>
</dbReference>
<evidence type="ECO:0000256" key="1">
    <source>
        <dbReference type="SAM" id="SignalP"/>
    </source>
</evidence>
<accession>A0A367LPR6</accession>
<evidence type="ECO:0008006" key="4">
    <source>
        <dbReference type="Google" id="ProtNLM"/>
    </source>
</evidence>
<feature type="signal peptide" evidence="1">
    <location>
        <begin position="1"/>
        <end position="19"/>
    </location>
</feature>
<sequence length="163" mass="18084">MSLFQLLLALLIPLQLTSSALTPPPPGHPPRPPPAIFILSSTESRWATKAVADALHTLGFTETGPANSYRQIERDDSPAWQRLASSMPHARFILPAAAGAASDHDDVRRFFDVNHPHQLLELFVGTTVPAEQAENWVTLCRFLGLGYSVVERLKLWYFPAVKF</sequence>
<proteinExistence type="predicted"/>
<keyword evidence="1" id="KW-0732">Signal</keyword>